<evidence type="ECO:0008006" key="4">
    <source>
        <dbReference type="Google" id="ProtNLM"/>
    </source>
</evidence>
<keyword evidence="1" id="KW-0812">Transmembrane</keyword>
<keyword evidence="1" id="KW-0472">Membrane</keyword>
<dbReference type="AlphaFoldDB" id="A0A6B0U192"/>
<protein>
    <recommendedName>
        <fullName evidence="4">Secreted protein</fullName>
    </recommendedName>
</protein>
<organism evidence="3">
    <name type="scientific">Ixodes ricinus</name>
    <name type="common">Common tick</name>
    <name type="synonym">Acarus ricinus</name>
    <dbReference type="NCBI Taxonomy" id="34613"/>
    <lineage>
        <taxon>Eukaryota</taxon>
        <taxon>Metazoa</taxon>
        <taxon>Ecdysozoa</taxon>
        <taxon>Arthropoda</taxon>
        <taxon>Chelicerata</taxon>
        <taxon>Arachnida</taxon>
        <taxon>Acari</taxon>
        <taxon>Parasitiformes</taxon>
        <taxon>Ixodida</taxon>
        <taxon>Ixodoidea</taxon>
        <taxon>Ixodidae</taxon>
        <taxon>Ixodinae</taxon>
        <taxon>Ixodes</taxon>
    </lineage>
</organism>
<feature type="chain" id="PRO_5025354041" description="Secreted protein" evidence="2">
    <location>
        <begin position="22"/>
        <end position="72"/>
    </location>
</feature>
<feature type="signal peptide" evidence="2">
    <location>
        <begin position="1"/>
        <end position="21"/>
    </location>
</feature>
<dbReference type="EMBL" id="GIFC01000884">
    <property type="protein sequence ID" value="MXU82967.1"/>
    <property type="molecule type" value="Transcribed_RNA"/>
</dbReference>
<evidence type="ECO:0000313" key="3">
    <source>
        <dbReference type="EMBL" id="MXU82967.1"/>
    </source>
</evidence>
<keyword evidence="2" id="KW-0732">Signal</keyword>
<evidence type="ECO:0000256" key="2">
    <source>
        <dbReference type="SAM" id="SignalP"/>
    </source>
</evidence>
<accession>A0A6B0U192</accession>
<keyword evidence="1" id="KW-1133">Transmembrane helix</keyword>
<evidence type="ECO:0000256" key="1">
    <source>
        <dbReference type="SAM" id="Phobius"/>
    </source>
</evidence>
<reference evidence="3" key="1">
    <citation type="submission" date="2019-12" db="EMBL/GenBank/DDBJ databases">
        <title>An insight into the sialome of adult female Ixodes ricinus ticks feeding for 6 days.</title>
        <authorList>
            <person name="Perner J."/>
            <person name="Ribeiro J.M.C."/>
        </authorList>
    </citation>
    <scope>NUCLEOTIDE SEQUENCE</scope>
    <source>
        <strain evidence="3">Semi-engorged</strain>
        <tissue evidence="3">Salivary glands</tissue>
    </source>
</reference>
<name>A0A6B0U192_IXORI</name>
<proteinExistence type="predicted"/>
<sequence length="72" mass="7763">MMTKTTAVLVTLGGMSLHTSGFTSDGIMLPPEASYLHGFWISVVAITQIIQVVRSSKTATEKAAKLVFNQCF</sequence>
<feature type="transmembrane region" description="Helical" evidence="1">
    <location>
        <begin position="33"/>
        <end position="53"/>
    </location>
</feature>